<name>A0A2U9R7N3_PICKU</name>
<dbReference type="AlphaFoldDB" id="A0A2U9R7N3"/>
<gene>
    <name evidence="3" type="ORF">C5L36_0D00910</name>
</gene>
<dbReference type="GO" id="GO:0008270">
    <property type="term" value="F:zinc ion binding"/>
    <property type="evidence" value="ECO:0007669"/>
    <property type="project" value="UniProtKB-UniRule"/>
</dbReference>
<evidence type="ECO:0000313" key="4">
    <source>
        <dbReference type="Proteomes" id="UP000249293"/>
    </source>
</evidence>
<proteinExistence type="predicted"/>
<protein>
    <recommendedName>
        <fullName evidence="2">HIT-type domain-containing protein</fullName>
    </recommendedName>
</protein>
<dbReference type="PROSITE" id="PS51083">
    <property type="entry name" value="ZF_HIT"/>
    <property type="match status" value="1"/>
</dbReference>
<dbReference type="VEuPathDB" id="FungiDB:C5L36_0D00910"/>
<evidence type="ECO:0000259" key="2">
    <source>
        <dbReference type="PROSITE" id="PS51083"/>
    </source>
</evidence>
<dbReference type="Gene3D" id="1.20.1440.260">
    <property type="match status" value="1"/>
</dbReference>
<dbReference type="Gene3D" id="3.30.60.190">
    <property type="match status" value="1"/>
</dbReference>
<dbReference type="STRING" id="4909.A0A2U9R7N3"/>
<dbReference type="OrthoDB" id="18412at2759"/>
<keyword evidence="1" id="KW-0479">Metal-binding</keyword>
<keyword evidence="4" id="KW-1185">Reference proteome</keyword>
<dbReference type="KEGG" id="pkz:C5L36_0D00910"/>
<dbReference type="GeneID" id="40385182"/>
<dbReference type="Pfam" id="PF04438">
    <property type="entry name" value="zf-HIT"/>
    <property type="match status" value="1"/>
</dbReference>
<reference evidence="3 4" key="1">
    <citation type="submission" date="2018-06" db="EMBL/GenBank/DDBJ databases">
        <title>Population genomics shows no distinction between pathogenic Candida krusei and environmental Pichia kudriavzevii: One species, four names.</title>
        <authorList>
            <person name="Douglass A.P."/>
            <person name="Offei B."/>
            <person name="Braun-Galleani S."/>
            <person name="Coughlan A.Y."/>
            <person name="Martos A."/>
            <person name="Ortiz-Merino R.A."/>
            <person name="Byrne K.P."/>
            <person name="Wolfe K.H."/>
        </authorList>
    </citation>
    <scope>NUCLEOTIDE SEQUENCE [LARGE SCALE GENOMIC DNA]</scope>
    <source>
        <strain evidence="3 4">CBS573</strain>
    </source>
</reference>
<accession>A0A2U9R7N3</accession>
<keyword evidence="1" id="KW-0862">Zinc</keyword>
<feature type="domain" description="HIT-type" evidence="2">
    <location>
        <begin position="19"/>
        <end position="56"/>
    </location>
</feature>
<evidence type="ECO:0000313" key="3">
    <source>
        <dbReference type="EMBL" id="AWU77353.1"/>
    </source>
</evidence>
<dbReference type="RefSeq" id="XP_029322830.1">
    <property type="nucleotide sequence ID" value="XM_029466970.1"/>
</dbReference>
<dbReference type="InterPro" id="IPR007529">
    <property type="entry name" value="Znf_HIT"/>
</dbReference>
<organism evidence="3 4">
    <name type="scientific">Pichia kudriavzevii</name>
    <name type="common">Yeast</name>
    <name type="synonym">Issatchenkia orientalis</name>
    <dbReference type="NCBI Taxonomy" id="4909"/>
    <lineage>
        <taxon>Eukaryota</taxon>
        <taxon>Fungi</taxon>
        <taxon>Dikarya</taxon>
        <taxon>Ascomycota</taxon>
        <taxon>Saccharomycotina</taxon>
        <taxon>Pichiomycetes</taxon>
        <taxon>Pichiales</taxon>
        <taxon>Pichiaceae</taxon>
        <taxon>Pichia</taxon>
    </lineage>
</organism>
<dbReference type="Proteomes" id="UP000249293">
    <property type="component" value="Chromosome 4"/>
</dbReference>
<dbReference type="SUPFAM" id="SSF144232">
    <property type="entry name" value="HIT/MYND zinc finger-like"/>
    <property type="match status" value="1"/>
</dbReference>
<dbReference type="CDD" id="cd23024">
    <property type="entry name" value="zf-HIT_ZNHIT2-3"/>
    <property type="match status" value="1"/>
</dbReference>
<evidence type="ECO:0000256" key="1">
    <source>
        <dbReference type="PROSITE-ProRule" id="PRU00453"/>
    </source>
</evidence>
<keyword evidence="1" id="KW-0863">Zinc-finger</keyword>
<dbReference type="EMBL" id="CP028776">
    <property type="protein sequence ID" value="AWU77353.1"/>
    <property type="molecule type" value="Genomic_DNA"/>
</dbReference>
<sequence length="171" mass="20127">MSFFQGLKPRNHFYNTMLCGVCHEKESKYTCPKCECRYCSLTCFKDDKHKEMDNRAIEKHPIKEDTSEDKSKEVKTEDIQDPMLAKLMQSSEFQEYIASPVLQFHILTVLEIINNISLTNEYSKDGRFEIASRKLNNLRLGGVEENEYVEEFVSWLLTWIENYKKENTTTS</sequence>